<protein>
    <submittedName>
        <fullName evidence="2">TIGR03564 family F420-dependent LLM class oxidoreductase</fullName>
        <ecNumber evidence="2">1.-.-.-</ecNumber>
    </submittedName>
</protein>
<reference evidence="2 3" key="1">
    <citation type="submission" date="2021-07" db="EMBL/GenBank/DDBJ databases">
        <title>Actinomadura sp. PM05-2 isolated from lichen.</title>
        <authorList>
            <person name="Somphong A."/>
            <person name="Phongsopitanun W."/>
            <person name="Tanasupawat S."/>
            <person name="Peongsungnone V."/>
        </authorList>
    </citation>
    <scope>NUCLEOTIDE SEQUENCE [LARGE SCALE GENOMIC DNA]</scope>
    <source>
        <strain evidence="2 3">PM05-2</strain>
    </source>
</reference>
<dbReference type="PANTHER" id="PTHR43244:SF2">
    <property type="entry name" value="CONSERVED HYPOTHETICAL ALANINE AND PROLINE-RICH PROTEIN"/>
    <property type="match status" value="1"/>
</dbReference>
<organism evidence="2 3">
    <name type="scientific">Actinomadura parmotrematis</name>
    <dbReference type="NCBI Taxonomy" id="2864039"/>
    <lineage>
        <taxon>Bacteria</taxon>
        <taxon>Bacillati</taxon>
        <taxon>Actinomycetota</taxon>
        <taxon>Actinomycetes</taxon>
        <taxon>Streptosporangiales</taxon>
        <taxon>Thermomonosporaceae</taxon>
        <taxon>Actinomadura</taxon>
    </lineage>
</organism>
<feature type="domain" description="Luciferase-like" evidence="1">
    <location>
        <begin position="6"/>
        <end position="283"/>
    </location>
</feature>
<dbReference type="SUPFAM" id="SSF51679">
    <property type="entry name" value="Bacterial luciferase-like"/>
    <property type="match status" value="1"/>
</dbReference>
<accession>A0ABS7FK76</accession>
<dbReference type="RefSeq" id="WP_220162020.1">
    <property type="nucleotide sequence ID" value="NZ_JAIBOA010000001.1"/>
</dbReference>
<comment type="caution">
    <text evidence="2">The sequence shown here is derived from an EMBL/GenBank/DDBJ whole genome shotgun (WGS) entry which is preliminary data.</text>
</comment>
<dbReference type="GO" id="GO:0016491">
    <property type="term" value="F:oxidoreductase activity"/>
    <property type="evidence" value="ECO:0007669"/>
    <property type="project" value="UniProtKB-KW"/>
</dbReference>
<dbReference type="PANTHER" id="PTHR43244">
    <property type="match status" value="1"/>
</dbReference>
<gene>
    <name evidence="2" type="ORF">K1Y72_00220</name>
</gene>
<dbReference type="InterPro" id="IPR019910">
    <property type="entry name" value="Lucif-like_OxRdtase_MSMEG_4879"/>
</dbReference>
<dbReference type="Pfam" id="PF00296">
    <property type="entry name" value="Bac_luciferase"/>
    <property type="match status" value="1"/>
</dbReference>
<evidence type="ECO:0000259" key="1">
    <source>
        <dbReference type="Pfam" id="PF00296"/>
    </source>
</evidence>
<dbReference type="EC" id="1.-.-.-" evidence="2"/>
<evidence type="ECO:0000313" key="3">
    <source>
        <dbReference type="Proteomes" id="UP000774570"/>
    </source>
</evidence>
<sequence length="305" mass="31038">MRIGLFLGAGGAPLDALTGQVEAAAEAGLASAYFGQFGEWDAITVAALAGRAAPGVEVGTAVVPTYPRHPLALASQALTAQAATGGRFVLGVGPSHRWYIEDSHGYDYARPARHVREYLTALRPLLHGEAVDYHGETLTAVGQVAPAGVAPPQLVVAALGPVMLRVAGELADGVVTTWTGAAALAGHIVPKVTAAAEAAGRPAPRVLAGTVMALTADPDAARDELAARLGFAGDLPAYRALLDRQGLAGVHETVVAGDEALLEREIARFADAGVTDLLVSPHGGEPARTLEFLGGLVRAGRAAPA</sequence>
<name>A0ABS7FK76_9ACTN</name>
<dbReference type="EMBL" id="JAIBOA010000001">
    <property type="protein sequence ID" value="MBW8480770.1"/>
    <property type="molecule type" value="Genomic_DNA"/>
</dbReference>
<dbReference type="NCBIfam" id="TIGR03564">
    <property type="entry name" value="F420_MSMEG_4879"/>
    <property type="match status" value="1"/>
</dbReference>
<keyword evidence="3" id="KW-1185">Reference proteome</keyword>
<dbReference type="Proteomes" id="UP000774570">
    <property type="component" value="Unassembled WGS sequence"/>
</dbReference>
<keyword evidence="2" id="KW-0560">Oxidoreductase</keyword>
<evidence type="ECO:0000313" key="2">
    <source>
        <dbReference type="EMBL" id="MBW8480770.1"/>
    </source>
</evidence>
<proteinExistence type="predicted"/>
<dbReference type="InterPro" id="IPR011251">
    <property type="entry name" value="Luciferase-like_dom"/>
</dbReference>
<dbReference type="InterPro" id="IPR036661">
    <property type="entry name" value="Luciferase-like_sf"/>
</dbReference>
<dbReference type="CDD" id="cd01097">
    <property type="entry name" value="Tetrahydromethanopterin_reductase"/>
    <property type="match status" value="1"/>
</dbReference>
<dbReference type="InterPro" id="IPR050564">
    <property type="entry name" value="F420-G6PD/mer"/>
</dbReference>
<dbReference type="Gene3D" id="3.20.20.30">
    <property type="entry name" value="Luciferase-like domain"/>
    <property type="match status" value="1"/>
</dbReference>